<organism evidence="1 2">
    <name type="scientific">Datura stramonium</name>
    <name type="common">Jimsonweed</name>
    <name type="synonym">Common thornapple</name>
    <dbReference type="NCBI Taxonomy" id="4076"/>
    <lineage>
        <taxon>Eukaryota</taxon>
        <taxon>Viridiplantae</taxon>
        <taxon>Streptophyta</taxon>
        <taxon>Embryophyta</taxon>
        <taxon>Tracheophyta</taxon>
        <taxon>Spermatophyta</taxon>
        <taxon>Magnoliopsida</taxon>
        <taxon>eudicotyledons</taxon>
        <taxon>Gunneridae</taxon>
        <taxon>Pentapetalae</taxon>
        <taxon>asterids</taxon>
        <taxon>lamiids</taxon>
        <taxon>Solanales</taxon>
        <taxon>Solanaceae</taxon>
        <taxon>Solanoideae</taxon>
        <taxon>Datureae</taxon>
        <taxon>Datura</taxon>
    </lineage>
</organism>
<sequence>MITGDEEYDMRKTIVPIGNLEADSITSSVAPFIMVQLRVPLTIPKFLVTTIIINKLDYDSKEVLWDYRAEVKPKMIDTEAVHKMGKIGRCYILEGLNGEAPRKEQN</sequence>
<gene>
    <name evidence="1" type="ORF">HAX54_009017</name>
</gene>
<dbReference type="Proteomes" id="UP000823775">
    <property type="component" value="Unassembled WGS sequence"/>
</dbReference>
<proteinExistence type="predicted"/>
<comment type="caution">
    <text evidence="1">The sequence shown here is derived from an EMBL/GenBank/DDBJ whole genome shotgun (WGS) entry which is preliminary data.</text>
</comment>
<evidence type="ECO:0000313" key="1">
    <source>
        <dbReference type="EMBL" id="MCE3216894.1"/>
    </source>
</evidence>
<protein>
    <submittedName>
        <fullName evidence="1">Uncharacterized protein</fullName>
    </submittedName>
</protein>
<dbReference type="EMBL" id="JACEIK010014836">
    <property type="protein sequence ID" value="MCE3216894.1"/>
    <property type="molecule type" value="Genomic_DNA"/>
</dbReference>
<keyword evidence="2" id="KW-1185">Reference proteome</keyword>
<name>A0ABS8WZ06_DATST</name>
<reference evidence="1 2" key="1">
    <citation type="journal article" date="2021" name="BMC Genomics">
        <title>Datura genome reveals duplications of psychoactive alkaloid biosynthetic genes and high mutation rate following tissue culture.</title>
        <authorList>
            <person name="Rajewski A."/>
            <person name="Carter-House D."/>
            <person name="Stajich J."/>
            <person name="Litt A."/>
        </authorList>
    </citation>
    <scope>NUCLEOTIDE SEQUENCE [LARGE SCALE GENOMIC DNA]</scope>
    <source>
        <strain evidence="1">AR-01</strain>
    </source>
</reference>
<evidence type="ECO:0000313" key="2">
    <source>
        <dbReference type="Proteomes" id="UP000823775"/>
    </source>
</evidence>
<accession>A0ABS8WZ06</accession>